<keyword evidence="8 9" id="KW-0413">Isomerase</keyword>
<dbReference type="eggNOG" id="COG0135">
    <property type="taxonomic scope" value="Bacteria"/>
</dbReference>
<comment type="catalytic activity">
    <reaction evidence="1 9">
        <text>N-(5-phospho-beta-D-ribosyl)anthranilate = 1-(2-carboxyphenylamino)-1-deoxy-D-ribulose 5-phosphate</text>
        <dbReference type="Rhea" id="RHEA:21540"/>
        <dbReference type="ChEBI" id="CHEBI:18277"/>
        <dbReference type="ChEBI" id="CHEBI:58613"/>
        <dbReference type="EC" id="5.3.1.24"/>
    </reaction>
</comment>
<evidence type="ECO:0000313" key="11">
    <source>
        <dbReference type="EMBL" id="AIH04128.1"/>
    </source>
</evidence>
<evidence type="ECO:0000256" key="8">
    <source>
        <dbReference type="ARBA" id="ARBA00023235"/>
    </source>
</evidence>
<keyword evidence="12" id="KW-1185">Reference proteome</keyword>
<dbReference type="KEGG" id="tcm:HL41_04755"/>
<evidence type="ECO:0000256" key="5">
    <source>
        <dbReference type="ARBA" id="ARBA00022605"/>
    </source>
</evidence>
<dbReference type="SUPFAM" id="SSF51366">
    <property type="entry name" value="Ribulose-phoshate binding barrel"/>
    <property type="match status" value="1"/>
</dbReference>
<keyword evidence="6 9" id="KW-0822">Tryptophan biosynthesis</keyword>
<evidence type="ECO:0000256" key="6">
    <source>
        <dbReference type="ARBA" id="ARBA00022822"/>
    </source>
</evidence>
<evidence type="ECO:0000259" key="10">
    <source>
        <dbReference type="Pfam" id="PF00697"/>
    </source>
</evidence>
<dbReference type="InterPro" id="IPR044643">
    <property type="entry name" value="TrpF_fam"/>
</dbReference>
<keyword evidence="7 9" id="KW-0057">Aromatic amino acid biosynthesis</keyword>
<evidence type="ECO:0000256" key="7">
    <source>
        <dbReference type="ARBA" id="ARBA00023141"/>
    </source>
</evidence>
<evidence type="ECO:0000256" key="2">
    <source>
        <dbReference type="ARBA" id="ARBA00004664"/>
    </source>
</evidence>
<dbReference type="AlphaFoldDB" id="A0A075WUN1"/>
<gene>
    <name evidence="9" type="primary">trpF</name>
    <name evidence="11" type="ORF">HL41_04755</name>
</gene>
<comment type="similarity">
    <text evidence="9">Belongs to the TrpF family.</text>
</comment>
<dbReference type="EMBL" id="CP008796">
    <property type="protein sequence ID" value="AIH04128.1"/>
    <property type="molecule type" value="Genomic_DNA"/>
</dbReference>
<dbReference type="GO" id="GO:0004640">
    <property type="term" value="F:phosphoribosylanthranilate isomerase activity"/>
    <property type="evidence" value="ECO:0007669"/>
    <property type="project" value="UniProtKB-UniRule"/>
</dbReference>
<dbReference type="HAMAP" id="MF_00135">
    <property type="entry name" value="PRAI"/>
    <property type="match status" value="1"/>
</dbReference>
<dbReference type="RefSeq" id="WP_038060611.1">
    <property type="nucleotide sequence ID" value="NZ_CP008796.1"/>
</dbReference>
<dbReference type="InterPro" id="IPR001240">
    <property type="entry name" value="PRAI_dom"/>
</dbReference>
<organism evidence="11 12">
    <name type="scientific">Thermodesulfobacterium commune DSM 2178</name>
    <dbReference type="NCBI Taxonomy" id="289377"/>
    <lineage>
        <taxon>Bacteria</taxon>
        <taxon>Pseudomonadati</taxon>
        <taxon>Thermodesulfobacteriota</taxon>
        <taxon>Thermodesulfobacteria</taxon>
        <taxon>Thermodesulfobacteriales</taxon>
        <taxon>Thermodesulfobacteriaceae</taxon>
        <taxon>Thermodesulfobacterium</taxon>
    </lineage>
</organism>
<dbReference type="HOGENOM" id="CLU_076364_2_0_0"/>
<name>A0A075WUN1_9BACT</name>
<dbReference type="STRING" id="289377.HL41_04755"/>
<dbReference type="PaxDb" id="289377-HL41_04755"/>
<dbReference type="Gene3D" id="3.20.20.70">
    <property type="entry name" value="Aldolase class I"/>
    <property type="match status" value="1"/>
</dbReference>
<evidence type="ECO:0000256" key="3">
    <source>
        <dbReference type="ARBA" id="ARBA00012572"/>
    </source>
</evidence>
<evidence type="ECO:0000256" key="1">
    <source>
        <dbReference type="ARBA" id="ARBA00001164"/>
    </source>
</evidence>
<dbReference type="UniPathway" id="UPA00035">
    <property type="reaction ID" value="UER00042"/>
</dbReference>
<dbReference type="CDD" id="cd00405">
    <property type="entry name" value="PRAI"/>
    <property type="match status" value="1"/>
</dbReference>
<dbReference type="OrthoDB" id="9804217at2"/>
<dbReference type="PANTHER" id="PTHR42894:SF1">
    <property type="entry name" value="N-(5'-PHOSPHORIBOSYL)ANTHRANILATE ISOMERASE"/>
    <property type="match status" value="1"/>
</dbReference>
<dbReference type="InterPro" id="IPR013785">
    <property type="entry name" value="Aldolase_TIM"/>
</dbReference>
<evidence type="ECO:0000256" key="9">
    <source>
        <dbReference type="HAMAP-Rule" id="MF_00135"/>
    </source>
</evidence>
<dbReference type="GO" id="GO:0000162">
    <property type="term" value="P:L-tryptophan biosynthetic process"/>
    <property type="evidence" value="ECO:0007669"/>
    <property type="project" value="UniProtKB-UniRule"/>
</dbReference>
<dbReference type="InterPro" id="IPR011060">
    <property type="entry name" value="RibuloseP-bd_barrel"/>
</dbReference>
<proteinExistence type="inferred from homology"/>
<dbReference type="Proteomes" id="UP000028481">
    <property type="component" value="Chromosome"/>
</dbReference>
<evidence type="ECO:0000256" key="4">
    <source>
        <dbReference type="ARBA" id="ARBA00022272"/>
    </source>
</evidence>
<comment type="pathway">
    <text evidence="2 9">Amino-acid biosynthesis; L-tryptophan biosynthesis; L-tryptophan from chorismate: step 3/5.</text>
</comment>
<protein>
    <recommendedName>
        <fullName evidence="4 9">N-(5'-phosphoribosyl)anthranilate isomerase</fullName>
        <shortName evidence="9">PRAI</shortName>
        <ecNumber evidence="3 9">5.3.1.24</ecNumber>
    </recommendedName>
</protein>
<dbReference type="EC" id="5.3.1.24" evidence="3 9"/>
<keyword evidence="5 9" id="KW-0028">Amino-acid biosynthesis</keyword>
<feature type="domain" description="N-(5'phosphoribosyl) anthranilate isomerase (PRAI)" evidence="10">
    <location>
        <begin position="7"/>
        <end position="202"/>
    </location>
</feature>
<evidence type="ECO:0000313" key="12">
    <source>
        <dbReference type="Proteomes" id="UP000028481"/>
    </source>
</evidence>
<dbReference type="PANTHER" id="PTHR42894">
    <property type="entry name" value="N-(5'-PHOSPHORIBOSYL)ANTHRANILATE ISOMERASE"/>
    <property type="match status" value="1"/>
</dbReference>
<sequence length="206" mass="23053">MALKTKIKICGLTRREDILFLNRFPVDYVGFVLYPRSPRYVGENLKHLLGYVREDIQKVAVLVNPTYEEAKAVLDTGIDLIQLHGEETVEFAKKIGLSRVIKAFRIKDKVELDLIAPWEKAYAILTDTFVKGVPGGTGKTFNWSLAKVLVDHGYKVFLAGGITPENVKQAILTVSPYAIDLSSGVEISPGIKDYAKINNLFRQLEN</sequence>
<accession>A0A075WUN1</accession>
<dbReference type="Pfam" id="PF00697">
    <property type="entry name" value="PRAI"/>
    <property type="match status" value="1"/>
</dbReference>
<reference evidence="11 12" key="1">
    <citation type="journal article" date="2015" name="Genome Announc.">
        <title>Genome Sequence of a Sulfate-Reducing Thermophilic Bacterium, Thermodesulfobacterium commune DSM 2178T (Phylum Thermodesulfobacteria).</title>
        <authorList>
            <person name="Bhatnagar S."/>
            <person name="Badger J.H."/>
            <person name="Madupu R."/>
            <person name="Khouri H.M."/>
            <person name="O'Connor E.M."/>
            <person name="Robb F.T."/>
            <person name="Ward N.L."/>
            <person name="Eisen J.A."/>
        </authorList>
    </citation>
    <scope>NUCLEOTIDE SEQUENCE [LARGE SCALE GENOMIC DNA]</scope>
    <source>
        <strain evidence="11 12">DSM 2178</strain>
    </source>
</reference>